<dbReference type="GO" id="GO:0003677">
    <property type="term" value="F:DNA binding"/>
    <property type="evidence" value="ECO:0007669"/>
    <property type="project" value="UniProtKB-KW"/>
</dbReference>
<keyword evidence="1" id="KW-0805">Transcription regulation</keyword>
<evidence type="ECO:0000256" key="3">
    <source>
        <dbReference type="ARBA" id="ARBA00023163"/>
    </source>
</evidence>
<dbReference type="Gene3D" id="1.20.120.530">
    <property type="entry name" value="GntR ligand-binding domain-like"/>
    <property type="match status" value="1"/>
</dbReference>
<evidence type="ECO:0000259" key="4">
    <source>
        <dbReference type="Pfam" id="PF07729"/>
    </source>
</evidence>
<dbReference type="AlphaFoldDB" id="A0A4V1E170"/>
<dbReference type="RefSeq" id="WP_137194910.1">
    <property type="nucleotide sequence ID" value="NZ_CP039965.1"/>
</dbReference>
<dbReference type="KEGG" id="pseb:EOK75_15100"/>
<dbReference type="InterPro" id="IPR008920">
    <property type="entry name" value="TF_FadR/GntR_C"/>
</dbReference>
<dbReference type="SUPFAM" id="SSF48008">
    <property type="entry name" value="GntR ligand-binding domain-like"/>
    <property type="match status" value="1"/>
</dbReference>
<accession>A0A4V1E170</accession>
<keyword evidence="2" id="KW-0238">DNA-binding</keyword>
<dbReference type="InterPro" id="IPR011711">
    <property type="entry name" value="GntR_C"/>
</dbReference>
<geneLocation type="plasmid" evidence="5 6">
    <name>unnamed1</name>
</geneLocation>
<dbReference type="EMBL" id="CP039965">
    <property type="protein sequence ID" value="QCO57104.1"/>
    <property type="molecule type" value="Genomic_DNA"/>
</dbReference>
<keyword evidence="6" id="KW-1185">Reference proteome</keyword>
<keyword evidence="3" id="KW-0804">Transcription</keyword>
<dbReference type="Pfam" id="PF07729">
    <property type="entry name" value="FCD"/>
    <property type="match status" value="1"/>
</dbReference>
<dbReference type="Proteomes" id="UP000298631">
    <property type="component" value="Plasmid unnamed1"/>
</dbReference>
<evidence type="ECO:0000256" key="1">
    <source>
        <dbReference type="ARBA" id="ARBA00023015"/>
    </source>
</evidence>
<keyword evidence="5" id="KW-0614">Plasmid</keyword>
<sequence length="108" mass="11952">MIGCYHAKDRESGFLNDVAFHNQIVSFAGNDVLKATHTHLTSPSQRGLFFAPRFSKVKQDEAMATHQQLIAAIMDSDTPAVSQIMHDHVVRTGIFVLDSIWIGQAEKG</sequence>
<evidence type="ECO:0000313" key="6">
    <source>
        <dbReference type="Proteomes" id="UP000298631"/>
    </source>
</evidence>
<evidence type="ECO:0000256" key="2">
    <source>
        <dbReference type="ARBA" id="ARBA00023125"/>
    </source>
</evidence>
<organism evidence="5 6">
    <name type="scientific">Pseudorhodobacter turbinis</name>
    <dbReference type="NCBI Taxonomy" id="2500533"/>
    <lineage>
        <taxon>Bacteria</taxon>
        <taxon>Pseudomonadati</taxon>
        <taxon>Pseudomonadota</taxon>
        <taxon>Alphaproteobacteria</taxon>
        <taxon>Rhodobacterales</taxon>
        <taxon>Paracoccaceae</taxon>
        <taxon>Pseudorhodobacter</taxon>
    </lineage>
</organism>
<name>A0A4V1E170_9RHOB</name>
<feature type="domain" description="GntR C-terminal" evidence="4">
    <location>
        <begin position="8"/>
        <end position="89"/>
    </location>
</feature>
<evidence type="ECO:0000313" key="5">
    <source>
        <dbReference type="EMBL" id="QCO57104.1"/>
    </source>
</evidence>
<proteinExistence type="predicted"/>
<reference evidence="5 6" key="1">
    <citation type="submission" date="2019-05" db="EMBL/GenBank/DDBJ databases">
        <title>Pseudorhodobacter turbinis sp. nov., isolated from the gut of the Korean turban shell.</title>
        <authorList>
            <person name="Jeong Y.-S."/>
            <person name="Kang W.-R."/>
            <person name="Bae J.-W."/>
        </authorList>
    </citation>
    <scope>NUCLEOTIDE SEQUENCE [LARGE SCALE GENOMIC DNA]</scope>
    <source>
        <strain evidence="5 6">S12M18</strain>
        <plasmid evidence="5 6">unnamed1</plasmid>
    </source>
</reference>
<gene>
    <name evidence="5" type="ORF">EOK75_15100</name>
</gene>
<protein>
    <submittedName>
        <fullName evidence="5">GntR family transcriptional regulator</fullName>
    </submittedName>
</protein>